<keyword evidence="4" id="KW-0677">Repeat</keyword>
<evidence type="ECO:0000256" key="4">
    <source>
        <dbReference type="ARBA" id="ARBA00022737"/>
    </source>
</evidence>
<keyword evidence="8" id="KW-1185">Reference proteome</keyword>
<dbReference type="InterPro" id="IPR008995">
    <property type="entry name" value="Mo/tungstate-bd_C_term_dom"/>
</dbReference>
<dbReference type="SUPFAM" id="SSF50331">
    <property type="entry name" value="MOP-like"/>
    <property type="match status" value="2"/>
</dbReference>
<organism evidence="7 8">
    <name type="scientific">Roseibium litorale</name>
    <dbReference type="NCBI Taxonomy" id="2803841"/>
    <lineage>
        <taxon>Bacteria</taxon>
        <taxon>Pseudomonadati</taxon>
        <taxon>Pseudomonadota</taxon>
        <taxon>Alphaproteobacteria</taxon>
        <taxon>Hyphomicrobiales</taxon>
        <taxon>Stappiaceae</taxon>
        <taxon>Roseibium</taxon>
    </lineage>
</organism>
<proteinExistence type="inferred from homology"/>
<comment type="similarity">
    <text evidence="1 5">Belongs to the ModE family.</text>
</comment>
<dbReference type="NCBIfam" id="TIGR00638">
    <property type="entry name" value="Mop"/>
    <property type="match status" value="2"/>
</dbReference>
<evidence type="ECO:0000256" key="5">
    <source>
        <dbReference type="PIRNR" id="PIRNR005763"/>
    </source>
</evidence>
<reference evidence="7 8" key="2">
    <citation type="journal article" date="2021" name="Int. J. Syst. Evol. Microbiol.">
        <title>Roseibium litorale sp. nov., isolated from a tidal flat sediment and proposal for the reclassification of Labrenzia polysiphoniae as Roseibium polysiphoniae comb. nov.</title>
        <authorList>
            <person name="Liu Y."/>
            <person name="Pei T."/>
            <person name="Du J."/>
            <person name="Chao M."/>
            <person name="Deng M.R."/>
            <person name="Zhu H."/>
        </authorList>
    </citation>
    <scope>NUCLEOTIDE SEQUENCE [LARGE SCALE GENOMIC DNA]</scope>
    <source>
        <strain evidence="7 8">4C16A</strain>
    </source>
</reference>
<comment type="caution">
    <text evidence="7">The sequence shown here is derived from an EMBL/GenBank/DDBJ whole genome shotgun (WGS) entry which is preliminary data.</text>
</comment>
<dbReference type="PANTHER" id="PTHR30432:SF1">
    <property type="entry name" value="DNA-BINDING TRANSCRIPTIONAL DUAL REGULATOR MODE"/>
    <property type="match status" value="1"/>
</dbReference>
<gene>
    <name evidence="7" type="ORF">IG616_17650</name>
</gene>
<dbReference type="PROSITE" id="PS51866">
    <property type="entry name" value="MOP"/>
    <property type="match status" value="2"/>
</dbReference>
<dbReference type="Pfam" id="PF03459">
    <property type="entry name" value="TOBE"/>
    <property type="match status" value="2"/>
</dbReference>
<dbReference type="Pfam" id="PF00126">
    <property type="entry name" value="HTH_1"/>
    <property type="match status" value="1"/>
</dbReference>
<keyword evidence="3 5" id="KW-0500">Molybdenum</keyword>
<accession>A0ABR9CRF8</accession>
<evidence type="ECO:0000256" key="3">
    <source>
        <dbReference type="ARBA" id="ARBA00022505"/>
    </source>
</evidence>
<dbReference type="Gene3D" id="1.10.10.10">
    <property type="entry name" value="Winged helix-like DNA-binding domain superfamily/Winged helix DNA-binding domain"/>
    <property type="match status" value="1"/>
</dbReference>
<dbReference type="PIRSF" id="PIRSF005763">
    <property type="entry name" value="Txn_reg_ModE"/>
    <property type="match status" value="1"/>
</dbReference>
<sequence length="258" mass="27092">MTNQTGLRVGEDRFRLLEAIGRLGSISAAAKEAGLSYKAAWDAANALNNLFARPLIVTRPGGRHGGGAEVTAAGRRALRTHRRLTESLGELLAGLDLSLADGQDDPDLPGPSLWSFLMKTSARNCFHGVVSAITAGSVNTEVSLRISETTTITAVLTNQSVAALDLRQGRPAFALIKASTPLLTRDMEGMRLSARNQIHGTVLSIDKGAVNTEAVLDIGGGKTLAAIITNNSAWALALEPGMRCCALIKASQIILGVE</sequence>
<dbReference type="InterPro" id="IPR005116">
    <property type="entry name" value="Transp-assoc_OB_typ1"/>
</dbReference>
<evidence type="ECO:0000313" key="7">
    <source>
        <dbReference type="EMBL" id="MBD8893373.1"/>
    </source>
</evidence>
<name>A0ABR9CRF8_9HYPH</name>
<evidence type="ECO:0000256" key="2">
    <source>
        <dbReference type="ARBA" id="ARBA00022448"/>
    </source>
</evidence>
<reference evidence="8" key="1">
    <citation type="submission" date="2020-09" db="EMBL/GenBank/DDBJ databases">
        <title>The genome sequence of strain Labrenzia suaedae 4C16A.</title>
        <authorList>
            <person name="Liu Y."/>
        </authorList>
    </citation>
    <scope>NUCLEOTIDE SEQUENCE [LARGE SCALE GENOMIC DNA]</scope>
    <source>
        <strain evidence="8">4C16A</strain>
    </source>
</reference>
<dbReference type="InterPro" id="IPR051815">
    <property type="entry name" value="Molybdate_resp_trans_reg"/>
</dbReference>
<dbReference type="Proteomes" id="UP000632063">
    <property type="component" value="Unassembled WGS sequence"/>
</dbReference>
<evidence type="ECO:0000259" key="6">
    <source>
        <dbReference type="PROSITE" id="PS51866"/>
    </source>
</evidence>
<dbReference type="InterPro" id="IPR016462">
    <property type="entry name" value="ModE"/>
</dbReference>
<dbReference type="SUPFAM" id="SSF46785">
    <property type="entry name" value="Winged helix' DNA-binding domain"/>
    <property type="match status" value="1"/>
</dbReference>
<keyword evidence="2 5" id="KW-0813">Transport</keyword>
<dbReference type="Gene3D" id="2.40.50.100">
    <property type="match status" value="2"/>
</dbReference>
<dbReference type="InterPro" id="IPR000847">
    <property type="entry name" value="LysR_HTH_N"/>
</dbReference>
<protein>
    <submittedName>
        <fullName evidence="7">TOBE domain-containing protein</fullName>
    </submittedName>
</protein>
<dbReference type="PANTHER" id="PTHR30432">
    <property type="entry name" value="TRANSCRIPTIONAL REGULATOR MODE"/>
    <property type="match status" value="1"/>
</dbReference>
<feature type="domain" description="Mop" evidence="6">
    <location>
        <begin position="119"/>
        <end position="185"/>
    </location>
</feature>
<dbReference type="InterPro" id="IPR036388">
    <property type="entry name" value="WH-like_DNA-bd_sf"/>
</dbReference>
<evidence type="ECO:0000256" key="1">
    <source>
        <dbReference type="ARBA" id="ARBA00008110"/>
    </source>
</evidence>
<dbReference type="InterPro" id="IPR004606">
    <property type="entry name" value="Mop_domain"/>
</dbReference>
<evidence type="ECO:0000313" key="8">
    <source>
        <dbReference type="Proteomes" id="UP000632063"/>
    </source>
</evidence>
<dbReference type="EMBL" id="JACYXI010000012">
    <property type="protein sequence ID" value="MBD8893373.1"/>
    <property type="molecule type" value="Genomic_DNA"/>
</dbReference>
<feature type="domain" description="Mop" evidence="6">
    <location>
        <begin position="191"/>
        <end position="257"/>
    </location>
</feature>
<dbReference type="InterPro" id="IPR036390">
    <property type="entry name" value="WH_DNA-bd_sf"/>
</dbReference>